<keyword evidence="2" id="KW-1185">Reference proteome</keyword>
<dbReference type="AlphaFoldDB" id="A0A4Y2VDS9"/>
<dbReference type="EMBL" id="BGPR01046486">
    <property type="protein sequence ID" value="GBO23435.1"/>
    <property type="molecule type" value="Genomic_DNA"/>
</dbReference>
<organism evidence="1 2">
    <name type="scientific">Araneus ventricosus</name>
    <name type="common">Orbweaver spider</name>
    <name type="synonym">Epeira ventricosa</name>
    <dbReference type="NCBI Taxonomy" id="182803"/>
    <lineage>
        <taxon>Eukaryota</taxon>
        <taxon>Metazoa</taxon>
        <taxon>Ecdysozoa</taxon>
        <taxon>Arthropoda</taxon>
        <taxon>Chelicerata</taxon>
        <taxon>Arachnida</taxon>
        <taxon>Araneae</taxon>
        <taxon>Araneomorphae</taxon>
        <taxon>Entelegynae</taxon>
        <taxon>Araneoidea</taxon>
        <taxon>Araneidae</taxon>
        <taxon>Araneus</taxon>
    </lineage>
</organism>
<reference evidence="1 2" key="1">
    <citation type="journal article" date="2019" name="Sci. Rep.">
        <title>Orb-weaving spider Araneus ventricosus genome elucidates the spidroin gene catalogue.</title>
        <authorList>
            <person name="Kono N."/>
            <person name="Nakamura H."/>
            <person name="Ohtoshi R."/>
            <person name="Moran D.A.P."/>
            <person name="Shinohara A."/>
            <person name="Yoshida Y."/>
            <person name="Fujiwara M."/>
            <person name="Mori M."/>
            <person name="Tomita M."/>
            <person name="Arakawa K."/>
        </authorList>
    </citation>
    <scope>NUCLEOTIDE SEQUENCE [LARGE SCALE GENOMIC DNA]</scope>
</reference>
<evidence type="ECO:0000313" key="1">
    <source>
        <dbReference type="EMBL" id="GBO23435.1"/>
    </source>
</evidence>
<gene>
    <name evidence="1" type="ORF">AVEN_206665_1</name>
</gene>
<name>A0A4Y2VDS9_ARAVE</name>
<proteinExistence type="predicted"/>
<comment type="caution">
    <text evidence="1">The sequence shown here is derived from an EMBL/GenBank/DDBJ whole genome shotgun (WGS) entry which is preliminary data.</text>
</comment>
<feature type="non-terminal residue" evidence="1">
    <location>
        <position position="1"/>
    </location>
</feature>
<accession>A0A4Y2VDS9</accession>
<dbReference type="Proteomes" id="UP000499080">
    <property type="component" value="Unassembled WGS sequence"/>
</dbReference>
<evidence type="ECO:0000313" key="2">
    <source>
        <dbReference type="Proteomes" id="UP000499080"/>
    </source>
</evidence>
<protein>
    <submittedName>
        <fullName evidence="1">Uncharacterized protein</fullName>
    </submittedName>
</protein>
<sequence length="146" mass="17182">YDSKARTFIGAYKDDSLYLKCYSDNLHLYQSRSKPETLKFDFDNKWNTFVSRIDLDQMDTEPFYPTDEPQVFVGIHSPYVPIDIYDLHAIIPGKAYEIDVQLAKQVDDPTGYVYENRTQLSPGAELLYTTDYKWYKAILEKNRKLK</sequence>